<proteinExistence type="predicted"/>
<dbReference type="AlphaFoldDB" id="A0A645DE93"/>
<reference evidence="1" key="1">
    <citation type="submission" date="2019-08" db="EMBL/GenBank/DDBJ databases">
        <authorList>
            <person name="Kucharzyk K."/>
            <person name="Murdoch R.W."/>
            <person name="Higgins S."/>
            <person name="Loffler F."/>
        </authorList>
    </citation>
    <scope>NUCLEOTIDE SEQUENCE</scope>
</reference>
<name>A0A645DE93_9ZZZZ</name>
<protein>
    <submittedName>
        <fullName evidence="1">Uncharacterized protein</fullName>
    </submittedName>
</protein>
<comment type="caution">
    <text evidence="1">The sequence shown here is derived from an EMBL/GenBank/DDBJ whole genome shotgun (WGS) entry which is preliminary data.</text>
</comment>
<organism evidence="1">
    <name type="scientific">bioreactor metagenome</name>
    <dbReference type="NCBI Taxonomy" id="1076179"/>
    <lineage>
        <taxon>unclassified sequences</taxon>
        <taxon>metagenomes</taxon>
        <taxon>ecological metagenomes</taxon>
    </lineage>
</organism>
<sequence>MSAAGFQNCGLRGCRIGSHSAKGLIVQHEFQIELAEVGKHVAVNARIAVDHQHVLTVLQVDVALHISTGRDFDTIIRIVACRGCPGSHPTGKNRIIIIGSG</sequence>
<evidence type="ECO:0000313" key="1">
    <source>
        <dbReference type="EMBL" id="MPM87587.1"/>
    </source>
</evidence>
<accession>A0A645DE93</accession>
<gene>
    <name evidence="1" type="ORF">SDC9_134687</name>
</gene>
<dbReference type="EMBL" id="VSSQ01035385">
    <property type="protein sequence ID" value="MPM87587.1"/>
    <property type="molecule type" value="Genomic_DNA"/>
</dbReference>